<sequence>MLCALKPCALYTSHNAALFTRRYIHVSTTLLDAVHNGSQLPIRFIARSPPKTNINEPTSGCGPVIRHVKRQKRVLIRRIAPANPALQSAMPPTVPFSTKSTEPNGRYRPVIRRVKKKVTVPIRRIASAIPALQSAMPPTIPSSTKSTEPNGGHGRHIKKKKEKGISIRRIPLEVPLVQKSTLPFSGIHKYPASGETRYVKVDDSVSLSHPVEHCGTYGMVTTQNATATTLKDLLRQVPAIPSNSFVGSPTILLLLTPCYAQALNQGLVEELQILRERLFRNHSMLNSTDVVKTLVAVVDRLAEPRDYEMGPPSRAPPILEDGLDGISYAVMDSRHISSSTSLSQLDRFDTDVPEDLATTPTLSFHMNESLRRRSPRKNIQVHVPLANTLFQNGYEYTMSLYTIKKPESSAPVEVVSIKHELKRASILWPFDISGRGRNSSTSLACPLLPLTGSLKILDVMGNIISRLENKHNSVIPASLHVEQGVHKFFDVTRTDPCSVSIWALLYPYPADFALRVVSTYNRYLNGRSRRAITQIALTQEESFVDFWRHTAWNDHIMRALNRGASLHRVMSGGGGWGNKAGLLSLDPYKIQRLPMDEKPLGMLDSDRDCQDSKQSKFSFEDLAGEDENASATFRPGDYLQFFIMPPISQQEVARRALTGDSTPSSQAVPTTKWSLDFGTVPSTVDEVPQYSESKDVALTQVTVHPDRFSALSEKAIHVQSSEERVMQPTVTYSKLDVPYTRWNAADDFLHVRLQPIGYLKRKNRLRIRRIPAHKPQNLFLHYRIGKNRTHSLRRRRLPRHPVLSRNRRIRQLFRKYLTTTKPKVNRHTVSFSRPRRVLMNQHQYVRRGGAKSGITDPSFDELENITALEAAKEQEKEDLRRIRLLKKAKFKPSVIRRTLTDSAKRAGLSPEHDDLIRQANFETFEPGMRHRRRRMLHGDDWATEENARVYSSEKRRRERLAELLRERMAGNRPAEQQMKRYSDEDAAAVVDQIDMLLRGL</sequence>
<dbReference type="RefSeq" id="XP_033600074.1">
    <property type="nucleotide sequence ID" value="XM_033748245.1"/>
</dbReference>
<dbReference type="Proteomes" id="UP000799437">
    <property type="component" value="Unassembled WGS sequence"/>
</dbReference>
<evidence type="ECO:0000313" key="2">
    <source>
        <dbReference type="EMBL" id="KAF2757623.1"/>
    </source>
</evidence>
<evidence type="ECO:0000256" key="1">
    <source>
        <dbReference type="SAM" id="MobiDB-lite"/>
    </source>
</evidence>
<gene>
    <name evidence="2" type="ORF">EJ05DRAFT_511407</name>
</gene>
<organism evidence="2 3">
    <name type="scientific">Pseudovirgaria hyperparasitica</name>
    <dbReference type="NCBI Taxonomy" id="470096"/>
    <lineage>
        <taxon>Eukaryota</taxon>
        <taxon>Fungi</taxon>
        <taxon>Dikarya</taxon>
        <taxon>Ascomycota</taxon>
        <taxon>Pezizomycotina</taxon>
        <taxon>Dothideomycetes</taxon>
        <taxon>Dothideomycetes incertae sedis</taxon>
        <taxon>Acrospermales</taxon>
        <taxon>Acrospermaceae</taxon>
        <taxon>Pseudovirgaria</taxon>
    </lineage>
</organism>
<keyword evidence="3" id="KW-1185">Reference proteome</keyword>
<protein>
    <submittedName>
        <fullName evidence="2">Uncharacterized protein</fullName>
    </submittedName>
</protein>
<feature type="compositionally biased region" description="Basic residues" evidence="1">
    <location>
        <begin position="153"/>
        <end position="162"/>
    </location>
</feature>
<proteinExistence type="predicted"/>
<dbReference type="EMBL" id="ML996573">
    <property type="protein sequence ID" value="KAF2757623.1"/>
    <property type="molecule type" value="Genomic_DNA"/>
</dbReference>
<name>A0A6A6W4V6_9PEZI</name>
<dbReference type="GeneID" id="54489299"/>
<feature type="region of interest" description="Disordered" evidence="1">
    <location>
        <begin position="135"/>
        <end position="162"/>
    </location>
</feature>
<reference evidence="2" key="1">
    <citation type="journal article" date="2020" name="Stud. Mycol.">
        <title>101 Dothideomycetes genomes: a test case for predicting lifestyles and emergence of pathogens.</title>
        <authorList>
            <person name="Haridas S."/>
            <person name="Albert R."/>
            <person name="Binder M."/>
            <person name="Bloem J."/>
            <person name="Labutti K."/>
            <person name="Salamov A."/>
            <person name="Andreopoulos B."/>
            <person name="Baker S."/>
            <person name="Barry K."/>
            <person name="Bills G."/>
            <person name="Bluhm B."/>
            <person name="Cannon C."/>
            <person name="Castanera R."/>
            <person name="Culley D."/>
            <person name="Daum C."/>
            <person name="Ezra D."/>
            <person name="Gonzalez J."/>
            <person name="Henrissat B."/>
            <person name="Kuo A."/>
            <person name="Liang C."/>
            <person name="Lipzen A."/>
            <person name="Lutzoni F."/>
            <person name="Magnuson J."/>
            <person name="Mondo S."/>
            <person name="Nolan M."/>
            <person name="Ohm R."/>
            <person name="Pangilinan J."/>
            <person name="Park H.-J."/>
            <person name="Ramirez L."/>
            <person name="Alfaro M."/>
            <person name="Sun H."/>
            <person name="Tritt A."/>
            <person name="Yoshinaga Y."/>
            <person name="Zwiers L.-H."/>
            <person name="Turgeon B."/>
            <person name="Goodwin S."/>
            <person name="Spatafora J."/>
            <person name="Crous P."/>
            <person name="Grigoriev I."/>
        </authorList>
    </citation>
    <scope>NUCLEOTIDE SEQUENCE</scope>
    <source>
        <strain evidence="2">CBS 121739</strain>
    </source>
</reference>
<dbReference type="AlphaFoldDB" id="A0A6A6W4V6"/>
<evidence type="ECO:0000313" key="3">
    <source>
        <dbReference type="Proteomes" id="UP000799437"/>
    </source>
</evidence>
<dbReference type="OrthoDB" id="1744869at2759"/>
<accession>A0A6A6W4V6</accession>